<evidence type="ECO:0000259" key="1">
    <source>
        <dbReference type="Pfam" id="PF22649"/>
    </source>
</evidence>
<evidence type="ECO:0000313" key="2">
    <source>
        <dbReference type="EMBL" id="BBX38421.1"/>
    </source>
</evidence>
<evidence type="ECO:0000313" key="4">
    <source>
        <dbReference type="Proteomes" id="UP000465622"/>
    </source>
</evidence>
<protein>
    <submittedName>
        <fullName evidence="2">Aldolase</fullName>
    </submittedName>
</protein>
<dbReference type="InterPro" id="IPR013785">
    <property type="entry name" value="Aldolase_TIM"/>
</dbReference>
<feature type="domain" description="Cgl0159-like" evidence="1">
    <location>
        <begin position="41"/>
        <end position="289"/>
    </location>
</feature>
<dbReference type="Proteomes" id="UP001241092">
    <property type="component" value="Chromosome"/>
</dbReference>
<proteinExistence type="predicted"/>
<dbReference type="EMBL" id="AP022567">
    <property type="protein sequence ID" value="BBX38421.1"/>
    <property type="molecule type" value="Genomic_DNA"/>
</dbReference>
<dbReference type="RefSeq" id="WP_036442567.1">
    <property type="nucleotide sequence ID" value="NZ_AP022567.1"/>
</dbReference>
<reference evidence="2 4" key="1">
    <citation type="journal article" date="2019" name="Emerg. Microbes Infect.">
        <title>Comprehensive subspecies identification of 175 nontuberculous mycobacteria species based on 7547 genomic profiles.</title>
        <authorList>
            <person name="Matsumoto Y."/>
            <person name="Kinjo T."/>
            <person name="Motooka D."/>
            <person name="Nabeya D."/>
            <person name="Jung N."/>
            <person name="Uechi K."/>
            <person name="Horii T."/>
            <person name="Iida T."/>
            <person name="Fujita J."/>
            <person name="Nakamura S."/>
        </authorList>
    </citation>
    <scope>NUCLEOTIDE SEQUENCE [LARGE SCALE GENOMIC DNA]</scope>
    <source>
        <strain evidence="2 4">JCM 12375</strain>
    </source>
</reference>
<name>A0AAI8U2P6_MYCME</name>
<accession>A0AAI8U2P6</accession>
<dbReference type="Pfam" id="PF22649">
    <property type="entry name" value="Cgl0159"/>
    <property type="match status" value="1"/>
</dbReference>
<sequence>MSNPVCRSYAEITEVRAADPAAVATAWQNRTTRPTVRGDGNLMIVAADHPARGALAVGSRPTAMNSRIDLLDRLRTALADPGVDGVLATSDILDDLVLLGALEDKVVFSSFNRGGLAGAAFELDDRMTGATAASTAAAKMNGGKMLCRIDLDDPGTVSTMVACAQAIDALAAAGLIAMLEPFLSTRVDGKVRNDLSPDAVIKSVHIGQGLGSTSAYTWMKLPVVPEMDRVMESTTMPTLLLGGDPTDPDEAFASWEKALTLPSVRGLIVGRTLLYPADDDVASAVATAVKMVR</sequence>
<evidence type="ECO:0000313" key="5">
    <source>
        <dbReference type="Proteomes" id="UP001241092"/>
    </source>
</evidence>
<keyword evidence="4" id="KW-1185">Reference proteome</keyword>
<dbReference type="Proteomes" id="UP000465622">
    <property type="component" value="Chromosome"/>
</dbReference>
<organism evidence="3 5">
    <name type="scientific">Mycolicibacterium mageritense</name>
    <name type="common">Mycobacterium mageritense</name>
    <dbReference type="NCBI Taxonomy" id="53462"/>
    <lineage>
        <taxon>Bacteria</taxon>
        <taxon>Bacillati</taxon>
        <taxon>Actinomycetota</taxon>
        <taxon>Actinomycetes</taxon>
        <taxon>Mycobacteriales</taxon>
        <taxon>Mycobacteriaceae</taxon>
        <taxon>Mycolicibacterium</taxon>
    </lineage>
</organism>
<dbReference type="SUPFAM" id="SSF51569">
    <property type="entry name" value="Aldolase"/>
    <property type="match status" value="1"/>
</dbReference>
<dbReference type="InterPro" id="IPR054574">
    <property type="entry name" value="Cgl0159_dom"/>
</dbReference>
<gene>
    <name evidence="3" type="ORF">hbim_07054</name>
    <name evidence="2" type="ORF">MMAGJ_77030</name>
</gene>
<reference evidence="3" key="3">
    <citation type="submission" date="2023-03" db="EMBL/GenBank/DDBJ databases">
        <title>Draft genome sequence of a Mycolicibacterium mageritense strain H4_3_1 isolated from a hybrid biological-inorganic system reactor.</title>
        <authorList>
            <person name="Feng X."/>
            <person name="Kazama D."/>
            <person name="Sato K."/>
            <person name="Kobayashi H."/>
        </authorList>
    </citation>
    <scope>NUCLEOTIDE SEQUENCE</scope>
    <source>
        <strain evidence="3">H4_3_1</strain>
    </source>
</reference>
<dbReference type="AlphaFoldDB" id="A0AAI8U2P6"/>
<dbReference type="Gene3D" id="3.20.20.70">
    <property type="entry name" value="Aldolase class I"/>
    <property type="match status" value="1"/>
</dbReference>
<evidence type="ECO:0000313" key="3">
    <source>
        <dbReference type="EMBL" id="BDY33082.1"/>
    </source>
</evidence>
<dbReference type="EMBL" id="AP027452">
    <property type="protein sequence ID" value="BDY33082.1"/>
    <property type="molecule type" value="Genomic_DNA"/>
</dbReference>
<reference evidence="2" key="2">
    <citation type="submission" date="2020-02" db="EMBL/GenBank/DDBJ databases">
        <authorList>
            <person name="Matsumoto Y."/>
            <person name="Kinjo T."/>
            <person name="Motooka D."/>
            <person name="Nabeya D."/>
            <person name="Jung N."/>
            <person name="Uechi K."/>
            <person name="Horii T."/>
            <person name="Iida T."/>
            <person name="Fujita J."/>
            <person name="Nakamura S."/>
        </authorList>
    </citation>
    <scope>NUCLEOTIDE SEQUENCE</scope>
    <source>
        <strain evidence="2">JCM 12375</strain>
    </source>
</reference>